<evidence type="ECO:0000313" key="1">
    <source>
        <dbReference type="EMBL" id="CAG7559956.1"/>
    </source>
</evidence>
<dbReference type="EMBL" id="CAJSTJ010000131">
    <property type="protein sequence ID" value="CAG7559956.1"/>
    <property type="molecule type" value="Genomic_DNA"/>
</dbReference>
<reference evidence="1" key="1">
    <citation type="submission" date="2021-05" db="EMBL/GenBank/DDBJ databases">
        <authorList>
            <person name="Khan N."/>
        </authorList>
    </citation>
    <scope>NUCLEOTIDE SEQUENCE</scope>
</reference>
<organism evidence="1 2">
    <name type="scientific">Fusarium equiseti</name>
    <name type="common">Fusarium scirpi</name>
    <dbReference type="NCBI Taxonomy" id="61235"/>
    <lineage>
        <taxon>Eukaryota</taxon>
        <taxon>Fungi</taxon>
        <taxon>Dikarya</taxon>
        <taxon>Ascomycota</taxon>
        <taxon>Pezizomycotina</taxon>
        <taxon>Sordariomycetes</taxon>
        <taxon>Hypocreomycetidae</taxon>
        <taxon>Hypocreales</taxon>
        <taxon>Nectriaceae</taxon>
        <taxon>Fusarium</taxon>
        <taxon>Fusarium incarnatum-equiseti species complex</taxon>
    </lineage>
</organism>
<sequence>MPRLRELDIEVSPRLLKVSSTHQRIELARSLAEVPLPTSLHNFTLRYYKTTGPDGFPTMENDEDILSRELRRLSRRKGLEYLTFYGRVEPSIFWPPHSASEAQQRKQANHGVQSVIERILPSPAKCSAHMPEAEHNSIEFNDIWGTSLACTMVSGNRFIELKGKPDLTLELDKETVDEWRKTADVHSLDSEMRIVGCDHVVEQ</sequence>
<proteinExistence type="predicted"/>
<dbReference type="Proteomes" id="UP000693738">
    <property type="component" value="Unassembled WGS sequence"/>
</dbReference>
<dbReference type="AlphaFoldDB" id="A0A8J2NAM5"/>
<evidence type="ECO:0000313" key="2">
    <source>
        <dbReference type="Proteomes" id="UP000693738"/>
    </source>
</evidence>
<protein>
    <submittedName>
        <fullName evidence="1">Uncharacterized protein</fullName>
    </submittedName>
</protein>
<gene>
    <name evidence="1" type="ORF">FEQUK3_LOCUS5703</name>
</gene>
<accession>A0A8J2NAM5</accession>
<comment type="caution">
    <text evidence="1">The sequence shown here is derived from an EMBL/GenBank/DDBJ whole genome shotgun (WGS) entry which is preliminary data.</text>
</comment>
<name>A0A8J2NAM5_FUSEQ</name>